<evidence type="ECO:0000313" key="2">
    <source>
        <dbReference type="Proteomes" id="UP001148629"/>
    </source>
</evidence>
<reference evidence="1" key="1">
    <citation type="submission" date="2022-08" db="EMBL/GenBank/DDBJ databases">
        <title>Genome Sequence of Fusarium decemcellulare.</title>
        <authorList>
            <person name="Buettner E."/>
        </authorList>
    </citation>
    <scope>NUCLEOTIDE SEQUENCE</scope>
    <source>
        <strain evidence="1">Babe19</strain>
    </source>
</reference>
<keyword evidence="2" id="KW-1185">Reference proteome</keyword>
<protein>
    <submittedName>
        <fullName evidence="1">Uncharacterized protein</fullName>
    </submittedName>
</protein>
<dbReference type="Proteomes" id="UP001148629">
    <property type="component" value="Unassembled WGS sequence"/>
</dbReference>
<organism evidence="1 2">
    <name type="scientific">Fusarium decemcellulare</name>
    <dbReference type="NCBI Taxonomy" id="57161"/>
    <lineage>
        <taxon>Eukaryota</taxon>
        <taxon>Fungi</taxon>
        <taxon>Dikarya</taxon>
        <taxon>Ascomycota</taxon>
        <taxon>Pezizomycotina</taxon>
        <taxon>Sordariomycetes</taxon>
        <taxon>Hypocreomycetidae</taxon>
        <taxon>Hypocreales</taxon>
        <taxon>Nectriaceae</taxon>
        <taxon>Fusarium</taxon>
        <taxon>Fusarium decemcellulare species complex</taxon>
    </lineage>
</organism>
<name>A0ACC1SDP2_9HYPO</name>
<accession>A0ACC1SDP2</accession>
<comment type="caution">
    <text evidence="1">The sequence shown here is derived from an EMBL/GenBank/DDBJ whole genome shotgun (WGS) entry which is preliminary data.</text>
</comment>
<gene>
    <name evidence="1" type="ORF">NM208_g6350</name>
</gene>
<evidence type="ECO:0000313" key="1">
    <source>
        <dbReference type="EMBL" id="KAJ3537355.1"/>
    </source>
</evidence>
<dbReference type="EMBL" id="JANRMS010000584">
    <property type="protein sequence ID" value="KAJ3537355.1"/>
    <property type="molecule type" value="Genomic_DNA"/>
</dbReference>
<proteinExistence type="predicted"/>
<sequence length="361" mass="42167">MERIPATQWNKLLFWPDRVYRTSEGDEKTDSKKLFFKAWKEYDLMQRWLYDGSRIYHLFDELNDLMMYSIYGSNRIEHAGFDQEATFYLCRMMIEDEPVPAFDGRPEDKDGLEKLFAVDESLRKMPLKDVLRRGREVVQHVKAFQHLVQYLGMDECAVLTQELIKDTHKILCDGIPIVDEELPDVPSEKYAGRYRDVPVCAGSTMFVMPKHIPRLMGELCEDFAKDIDAIQETLVMDPFAMAVKYSFRFVDIHPFQDGNGRMCRLILNVILFRYLDILLVIGATDEDIKEYIGIKKRASMEMEGHGEYATFVLKRAHKTLRRMKENLKAGKEPVWPDMENEPVEPLTKDGEPKDPDVKDDK</sequence>